<keyword evidence="4" id="KW-1185">Reference proteome</keyword>
<comment type="caution">
    <text evidence="3">The sequence shown here is derived from an EMBL/GenBank/DDBJ whole genome shotgun (WGS) entry which is preliminary data.</text>
</comment>
<evidence type="ECO:0000259" key="2">
    <source>
        <dbReference type="Pfam" id="PF13490"/>
    </source>
</evidence>
<proteinExistence type="predicted"/>
<dbReference type="InterPro" id="IPR041916">
    <property type="entry name" value="Anti_sigma_zinc_sf"/>
</dbReference>
<protein>
    <submittedName>
        <fullName evidence="3">Anti-sigma factor</fullName>
    </submittedName>
</protein>
<evidence type="ECO:0000313" key="3">
    <source>
        <dbReference type="EMBL" id="MTH34497.1"/>
    </source>
</evidence>
<reference evidence="3 4" key="1">
    <citation type="submission" date="2019-11" db="EMBL/GenBank/DDBJ databases">
        <authorList>
            <person name="Dong K."/>
        </authorList>
    </citation>
    <scope>NUCLEOTIDE SEQUENCE [LARGE SCALE GENOMIC DNA]</scope>
    <source>
        <strain evidence="3 4">JCM 17370</strain>
    </source>
</reference>
<accession>A0A844H7M5</accession>
<dbReference type="RefSeq" id="WP_155064059.1">
    <property type="nucleotide sequence ID" value="NZ_WMIF01000008.1"/>
</dbReference>
<dbReference type="InterPro" id="IPR027383">
    <property type="entry name" value="Znf_put"/>
</dbReference>
<keyword evidence="1" id="KW-0472">Membrane</keyword>
<feature type="domain" description="Putative zinc-finger" evidence="2">
    <location>
        <begin position="13"/>
        <end position="34"/>
    </location>
</feature>
<name>A0A844H7M5_9RHOB</name>
<sequence>MQTMPDTVTDLDLQAYVDDQLDDWQRLRVEAHLARHPQAAAEVMQDMRLRRELRLALAPTAPPPPQTRIAAGRLARALRQHERMRRLVRLVPVASLVAVGWLAHAGFGPLSVTPGVAAMPPPPVVQAALAARQASLLRLPMHSQHPSPDLDPAEIRASTGILLPRFDPAWRLRDAQVFPSPQGPGVELVFDGGELGRLTHFAVRTGHFAVTMPQTDRNGDSSIAWFQIGETAHVLIADKAAPDRLQQTAQALSETLY</sequence>
<feature type="transmembrane region" description="Helical" evidence="1">
    <location>
        <begin position="87"/>
        <end position="107"/>
    </location>
</feature>
<evidence type="ECO:0000256" key="1">
    <source>
        <dbReference type="SAM" id="Phobius"/>
    </source>
</evidence>
<dbReference type="Pfam" id="PF13490">
    <property type="entry name" value="zf-HC2"/>
    <property type="match status" value="1"/>
</dbReference>
<gene>
    <name evidence="3" type="ORF">GL279_07785</name>
</gene>
<dbReference type="OrthoDB" id="7187254at2"/>
<evidence type="ECO:0000313" key="4">
    <source>
        <dbReference type="Proteomes" id="UP000442533"/>
    </source>
</evidence>
<dbReference type="Gene3D" id="1.10.10.1320">
    <property type="entry name" value="Anti-sigma factor, zinc-finger domain"/>
    <property type="match status" value="1"/>
</dbReference>
<keyword evidence="1" id="KW-0812">Transmembrane</keyword>
<dbReference type="EMBL" id="WMIF01000008">
    <property type="protein sequence ID" value="MTH34497.1"/>
    <property type="molecule type" value="Genomic_DNA"/>
</dbReference>
<dbReference type="Proteomes" id="UP000442533">
    <property type="component" value="Unassembled WGS sequence"/>
</dbReference>
<dbReference type="AlphaFoldDB" id="A0A844H7M5"/>
<organism evidence="3 4">
    <name type="scientific">Paracoccus limosus</name>
    <dbReference type="NCBI Taxonomy" id="913252"/>
    <lineage>
        <taxon>Bacteria</taxon>
        <taxon>Pseudomonadati</taxon>
        <taxon>Pseudomonadota</taxon>
        <taxon>Alphaproteobacteria</taxon>
        <taxon>Rhodobacterales</taxon>
        <taxon>Paracoccaceae</taxon>
        <taxon>Paracoccus</taxon>
    </lineage>
</organism>
<keyword evidence="1" id="KW-1133">Transmembrane helix</keyword>